<accession>A0A9P4NZW9</accession>
<dbReference type="PANTHER" id="PTHR38790:SF9">
    <property type="entry name" value="F-BOX DOMAIN-CONTAINING PROTEIN"/>
    <property type="match status" value="1"/>
</dbReference>
<dbReference type="Proteomes" id="UP000800235">
    <property type="component" value="Unassembled WGS sequence"/>
</dbReference>
<gene>
    <name evidence="1" type="ORF">EJ08DRAFT_499793</name>
</gene>
<name>A0A9P4NZW9_9PEZI</name>
<dbReference type="EMBL" id="MU007017">
    <property type="protein sequence ID" value="KAF2434313.1"/>
    <property type="molecule type" value="Genomic_DNA"/>
</dbReference>
<organism evidence="1 2">
    <name type="scientific">Tothia fuscella</name>
    <dbReference type="NCBI Taxonomy" id="1048955"/>
    <lineage>
        <taxon>Eukaryota</taxon>
        <taxon>Fungi</taxon>
        <taxon>Dikarya</taxon>
        <taxon>Ascomycota</taxon>
        <taxon>Pezizomycotina</taxon>
        <taxon>Dothideomycetes</taxon>
        <taxon>Pleosporomycetidae</taxon>
        <taxon>Venturiales</taxon>
        <taxon>Cylindrosympodiaceae</taxon>
        <taxon>Tothia</taxon>
    </lineage>
</organism>
<reference evidence="1" key="1">
    <citation type="journal article" date="2020" name="Stud. Mycol.">
        <title>101 Dothideomycetes genomes: a test case for predicting lifestyles and emergence of pathogens.</title>
        <authorList>
            <person name="Haridas S."/>
            <person name="Albert R."/>
            <person name="Binder M."/>
            <person name="Bloem J."/>
            <person name="Labutti K."/>
            <person name="Salamov A."/>
            <person name="Andreopoulos B."/>
            <person name="Baker S."/>
            <person name="Barry K."/>
            <person name="Bills G."/>
            <person name="Bluhm B."/>
            <person name="Cannon C."/>
            <person name="Castanera R."/>
            <person name="Culley D."/>
            <person name="Daum C."/>
            <person name="Ezra D."/>
            <person name="Gonzalez J."/>
            <person name="Henrissat B."/>
            <person name="Kuo A."/>
            <person name="Liang C."/>
            <person name="Lipzen A."/>
            <person name="Lutzoni F."/>
            <person name="Magnuson J."/>
            <person name="Mondo S."/>
            <person name="Nolan M."/>
            <person name="Ohm R."/>
            <person name="Pangilinan J."/>
            <person name="Park H.-J."/>
            <person name="Ramirez L."/>
            <person name="Alfaro M."/>
            <person name="Sun H."/>
            <person name="Tritt A."/>
            <person name="Yoshinaga Y."/>
            <person name="Zwiers L.-H."/>
            <person name="Turgeon B."/>
            <person name="Goodwin S."/>
            <person name="Spatafora J."/>
            <person name="Crous P."/>
            <person name="Grigoriev I."/>
        </authorList>
    </citation>
    <scope>NUCLEOTIDE SEQUENCE</scope>
    <source>
        <strain evidence="1">CBS 130266</strain>
    </source>
</reference>
<keyword evidence="2" id="KW-1185">Reference proteome</keyword>
<dbReference type="OrthoDB" id="5413827at2759"/>
<protein>
    <submittedName>
        <fullName evidence="1">Uncharacterized protein</fullName>
    </submittedName>
</protein>
<dbReference type="PANTHER" id="PTHR38790">
    <property type="entry name" value="2EXR DOMAIN-CONTAINING PROTEIN-RELATED"/>
    <property type="match status" value="1"/>
</dbReference>
<evidence type="ECO:0000313" key="2">
    <source>
        <dbReference type="Proteomes" id="UP000800235"/>
    </source>
</evidence>
<proteinExistence type="predicted"/>
<dbReference type="AlphaFoldDB" id="A0A9P4NZW9"/>
<comment type="caution">
    <text evidence="1">The sequence shown here is derived from an EMBL/GenBank/DDBJ whole genome shotgun (WGS) entry which is preliminary data.</text>
</comment>
<sequence length="226" mass="26033">MWIKDVMLKQFWARTTKRLRPREGQFTNQTALIFDLPREIRDEIYSLALGGRTIRFSRGTTTPKFTIAEEHVELTPGLLGTCRQVYSETELIMYKTSTFVGELMHLSRLLLALHPAQFLAIRKLEVTAMIGRNAHSQSSLYEYLTTFHHLEHITLHLKLQYDNAGDYIAAKEEFTDNGQLLQEQTRVILYLQGFKLKSVKVTVEIDTDHNDQLFDALLVTAGDSKD</sequence>
<evidence type="ECO:0000313" key="1">
    <source>
        <dbReference type="EMBL" id="KAF2434313.1"/>
    </source>
</evidence>